<name>A0A0M3J360_ANISI</name>
<feature type="region of interest" description="Disordered" evidence="1">
    <location>
        <begin position="26"/>
        <end position="62"/>
    </location>
</feature>
<proteinExistence type="predicted"/>
<protein>
    <submittedName>
        <fullName evidence="4">Longin domain-containing protein</fullName>
    </submittedName>
</protein>
<keyword evidence="3" id="KW-1185">Reference proteome</keyword>
<sequence>MRERNTLRKVHCITAKRIDVGCVVQGESSDQEGGGDNVDIWDRISKTSTTEGSRQRASAEASRIPVAYDDPMGISRSPSLSQLAKSTTSLYFAMKSVTQLLATTNVYLTVAYSYRSAIEESFRRIALKHPYAEPFRTHDSAIVVIGVS</sequence>
<dbReference type="WBParaSite" id="ASIM_0000197201-mRNA-1">
    <property type="protein sequence ID" value="ASIM_0000197201-mRNA-1"/>
    <property type="gene ID" value="ASIM_0000197201"/>
</dbReference>
<dbReference type="AlphaFoldDB" id="A0A0M3J360"/>
<accession>A0A0M3J360</accession>
<evidence type="ECO:0000313" key="3">
    <source>
        <dbReference type="Proteomes" id="UP000267096"/>
    </source>
</evidence>
<evidence type="ECO:0000313" key="2">
    <source>
        <dbReference type="EMBL" id="VDK19353.1"/>
    </source>
</evidence>
<dbReference type="Proteomes" id="UP000267096">
    <property type="component" value="Unassembled WGS sequence"/>
</dbReference>
<gene>
    <name evidence="2" type="ORF">ASIM_LOCUS1843</name>
</gene>
<reference evidence="4" key="1">
    <citation type="submission" date="2017-02" db="UniProtKB">
        <authorList>
            <consortium name="WormBaseParasite"/>
        </authorList>
    </citation>
    <scope>IDENTIFICATION</scope>
</reference>
<organism evidence="4">
    <name type="scientific">Anisakis simplex</name>
    <name type="common">Herring worm</name>
    <dbReference type="NCBI Taxonomy" id="6269"/>
    <lineage>
        <taxon>Eukaryota</taxon>
        <taxon>Metazoa</taxon>
        <taxon>Ecdysozoa</taxon>
        <taxon>Nematoda</taxon>
        <taxon>Chromadorea</taxon>
        <taxon>Rhabditida</taxon>
        <taxon>Spirurina</taxon>
        <taxon>Ascaridomorpha</taxon>
        <taxon>Ascaridoidea</taxon>
        <taxon>Anisakidae</taxon>
        <taxon>Anisakis</taxon>
        <taxon>Anisakis simplex complex</taxon>
    </lineage>
</organism>
<reference evidence="2 3" key="2">
    <citation type="submission" date="2018-11" db="EMBL/GenBank/DDBJ databases">
        <authorList>
            <consortium name="Pathogen Informatics"/>
        </authorList>
    </citation>
    <scope>NUCLEOTIDE SEQUENCE [LARGE SCALE GENOMIC DNA]</scope>
</reference>
<evidence type="ECO:0000256" key="1">
    <source>
        <dbReference type="SAM" id="MobiDB-lite"/>
    </source>
</evidence>
<evidence type="ECO:0000313" key="4">
    <source>
        <dbReference type="WBParaSite" id="ASIM_0000197201-mRNA-1"/>
    </source>
</evidence>
<feature type="compositionally biased region" description="Polar residues" evidence="1">
    <location>
        <begin position="46"/>
        <end position="56"/>
    </location>
</feature>
<dbReference type="EMBL" id="UYRR01002179">
    <property type="protein sequence ID" value="VDK19353.1"/>
    <property type="molecule type" value="Genomic_DNA"/>
</dbReference>